<protein>
    <submittedName>
        <fullName evidence="1">Uncharacterized protein</fullName>
    </submittedName>
</protein>
<accession>A0A4S2MW78</accession>
<dbReference type="Proteomes" id="UP000298138">
    <property type="component" value="Unassembled WGS sequence"/>
</dbReference>
<evidence type="ECO:0000313" key="1">
    <source>
        <dbReference type="EMBL" id="TGZ80888.1"/>
    </source>
</evidence>
<dbReference type="EMBL" id="ML220122">
    <property type="protein sequence ID" value="TGZ80888.1"/>
    <property type="molecule type" value="Genomic_DNA"/>
</dbReference>
<proteinExistence type="predicted"/>
<evidence type="ECO:0000313" key="2">
    <source>
        <dbReference type="Proteomes" id="UP000298138"/>
    </source>
</evidence>
<keyword evidence="2" id="KW-1185">Reference proteome</keyword>
<dbReference type="InParanoid" id="A0A4S2MW78"/>
<gene>
    <name evidence="1" type="ORF">EX30DRAFT_341212</name>
</gene>
<organism evidence="1 2">
    <name type="scientific">Ascodesmis nigricans</name>
    <dbReference type="NCBI Taxonomy" id="341454"/>
    <lineage>
        <taxon>Eukaryota</taxon>
        <taxon>Fungi</taxon>
        <taxon>Dikarya</taxon>
        <taxon>Ascomycota</taxon>
        <taxon>Pezizomycotina</taxon>
        <taxon>Pezizomycetes</taxon>
        <taxon>Pezizales</taxon>
        <taxon>Ascodesmidaceae</taxon>
        <taxon>Ascodesmis</taxon>
    </lineage>
</organism>
<reference evidence="1 2" key="1">
    <citation type="submission" date="2019-04" db="EMBL/GenBank/DDBJ databases">
        <title>Comparative genomics and transcriptomics to analyze fruiting body development in filamentous ascomycetes.</title>
        <authorList>
            <consortium name="DOE Joint Genome Institute"/>
            <person name="Lutkenhaus R."/>
            <person name="Traeger S."/>
            <person name="Breuer J."/>
            <person name="Kuo A."/>
            <person name="Lipzen A."/>
            <person name="Pangilinan J."/>
            <person name="Dilworth D."/>
            <person name="Sandor L."/>
            <person name="Poggeler S."/>
            <person name="Barry K."/>
            <person name="Grigoriev I.V."/>
            <person name="Nowrousian M."/>
        </authorList>
    </citation>
    <scope>NUCLEOTIDE SEQUENCE [LARGE SCALE GENOMIC DNA]</scope>
    <source>
        <strain evidence="1 2">CBS 389.68</strain>
    </source>
</reference>
<dbReference type="AlphaFoldDB" id="A0A4S2MW78"/>
<sequence length="73" mass="7732">MHTPNTVNTNINTINVPAVVVVSFSTLLQTAASPHPPISTLPITTIPIPILFTILSILHPTNPPNPVATQCKT</sequence>
<name>A0A4S2MW78_9PEZI</name>